<dbReference type="AlphaFoldDB" id="A0A178V7V1"/>
<reference evidence="9" key="1">
    <citation type="journal article" date="2016" name="Proc. Natl. Acad. Sci. U.S.A.">
        <title>Chromosome-level assembly of Arabidopsis thaliana Ler reveals the extent of translocation and inversion polymorphisms.</title>
        <authorList>
            <person name="Zapata L."/>
            <person name="Ding J."/>
            <person name="Willing E.M."/>
            <person name="Hartwig B."/>
            <person name="Bezdan D."/>
            <person name="Jiao W.B."/>
            <person name="Patel V."/>
            <person name="Velikkakam James G."/>
            <person name="Koornneef M."/>
            <person name="Ossowski S."/>
            <person name="Schneeberger K."/>
        </authorList>
    </citation>
    <scope>NUCLEOTIDE SEQUENCE [LARGE SCALE GENOMIC DNA]</scope>
    <source>
        <strain evidence="9">cv. Landsberg erecta</strain>
    </source>
</reference>
<dbReference type="GO" id="GO:0003677">
    <property type="term" value="F:DNA binding"/>
    <property type="evidence" value="ECO:0007669"/>
    <property type="project" value="UniProtKB-KW"/>
</dbReference>
<accession>A0A178V7V1</accession>
<dbReference type="ExpressionAtlas" id="A0A178V7V1">
    <property type="expression patterns" value="baseline and differential"/>
</dbReference>
<dbReference type="Proteomes" id="UP000078284">
    <property type="component" value="Chromosome 3"/>
</dbReference>
<evidence type="ECO:0000313" key="8">
    <source>
        <dbReference type="EMBL" id="OAP01854.1"/>
    </source>
</evidence>
<dbReference type="Pfam" id="PF03754">
    <property type="entry name" value="At2g31720-like"/>
    <property type="match status" value="1"/>
</dbReference>
<dbReference type="InterPro" id="IPR003340">
    <property type="entry name" value="B3_DNA-bd"/>
</dbReference>
<evidence type="ECO:0000256" key="1">
    <source>
        <dbReference type="ARBA" id="ARBA00004123"/>
    </source>
</evidence>
<name>A0A178V7V1_ARATH</name>
<keyword evidence="4" id="KW-0804">Transcription</keyword>
<evidence type="ECO:0000256" key="2">
    <source>
        <dbReference type="ARBA" id="ARBA00023015"/>
    </source>
</evidence>
<keyword evidence="5" id="KW-0539">Nucleus</keyword>
<feature type="compositionally biased region" description="Polar residues" evidence="6">
    <location>
        <begin position="141"/>
        <end position="157"/>
    </location>
</feature>
<comment type="subcellular location">
    <subcellularLocation>
        <location evidence="1">Nucleus</location>
    </subcellularLocation>
</comment>
<evidence type="ECO:0000313" key="9">
    <source>
        <dbReference type="Proteomes" id="UP000078284"/>
    </source>
</evidence>
<comment type="caution">
    <text evidence="8">The sequence shown here is derived from an EMBL/GenBank/DDBJ whole genome shotgun (WGS) entry which is preliminary data.</text>
</comment>
<evidence type="ECO:0000256" key="3">
    <source>
        <dbReference type="ARBA" id="ARBA00023125"/>
    </source>
</evidence>
<proteinExistence type="predicted"/>
<dbReference type="PANTHER" id="PTHR31541:SF34">
    <property type="entry name" value="TF-B3 DOMAIN-CONTAINING PROTEIN"/>
    <property type="match status" value="1"/>
</dbReference>
<dbReference type="SUPFAM" id="SSF101936">
    <property type="entry name" value="DNA-binding pseudobarrel domain"/>
    <property type="match status" value="1"/>
</dbReference>
<sequence length="335" mass="38709">MNRNHHDHLDAAGKDMWSRLSDLADKADMLYEREGISKDRKSVSEEEEEKKTRFSILVDLVGRLCDQEERRTLKSSPTKTNTLFEGSEKSHLDHHLDHLPQKPRSSLECFFTRVYTRRNHNNVSTSSSLFNTDEFERTETKSPTIRNSQSSPSSCLMENTKRKRYQSSGKSKKPKFDPFSLTAARETPEWLLDVMRKMKGAEGPIKLIYEKTLTATDVKPSESRLLIPFNKLLRNDFLTPEESRAIAIDKEEEEEEDTKKIGVKTIIVNQFSKEWSLRFLIWVMKKKKSGNGTLYYTLNRGWNGVVSGNKLKANDNISLWTFRCGGVLCFALEKE</sequence>
<dbReference type="EMBL" id="LUHQ01000003">
    <property type="protein sequence ID" value="OAP01854.1"/>
    <property type="molecule type" value="Genomic_DNA"/>
</dbReference>
<dbReference type="GO" id="GO:0005634">
    <property type="term" value="C:nucleus"/>
    <property type="evidence" value="ECO:0007669"/>
    <property type="project" value="UniProtKB-SubCell"/>
</dbReference>
<feature type="compositionally biased region" description="Basic residues" evidence="6">
    <location>
        <begin position="161"/>
        <end position="173"/>
    </location>
</feature>
<dbReference type="Gene3D" id="2.40.330.10">
    <property type="entry name" value="DNA-binding pseudobarrel domain"/>
    <property type="match status" value="1"/>
</dbReference>
<evidence type="ECO:0000256" key="4">
    <source>
        <dbReference type="ARBA" id="ARBA00023163"/>
    </source>
</evidence>
<organism evidence="8 9">
    <name type="scientific">Arabidopsis thaliana</name>
    <name type="common">Mouse-ear cress</name>
    <dbReference type="NCBI Taxonomy" id="3702"/>
    <lineage>
        <taxon>Eukaryota</taxon>
        <taxon>Viridiplantae</taxon>
        <taxon>Streptophyta</taxon>
        <taxon>Embryophyta</taxon>
        <taxon>Tracheophyta</taxon>
        <taxon>Spermatophyta</taxon>
        <taxon>Magnoliopsida</taxon>
        <taxon>eudicotyledons</taxon>
        <taxon>Gunneridae</taxon>
        <taxon>Pentapetalae</taxon>
        <taxon>rosids</taxon>
        <taxon>malvids</taxon>
        <taxon>Brassicales</taxon>
        <taxon>Brassicaceae</taxon>
        <taxon>Camelineae</taxon>
        <taxon>Arabidopsis</taxon>
    </lineage>
</organism>
<dbReference type="InterPro" id="IPR005508">
    <property type="entry name" value="At2g31720-like"/>
</dbReference>
<dbReference type="PROSITE" id="PS50863">
    <property type="entry name" value="B3"/>
    <property type="match status" value="1"/>
</dbReference>
<dbReference type="PANTHER" id="PTHR31541">
    <property type="entry name" value="B3 DOMAIN PLANT PROTEIN-RELATED"/>
    <property type="match status" value="1"/>
</dbReference>
<evidence type="ECO:0000256" key="6">
    <source>
        <dbReference type="SAM" id="MobiDB-lite"/>
    </source>
</evidence>
<feature type="domain" description="TF-B3" evidence="7">
    <location>
        <begin position="229"/>
        <end position="335"/>
    </location>
</feature>
<keyword evidence="2" id="KW-0805">Transcription regulation</keyword>
<feature type="region of interest" description="Disordered" evidence="6">
    <location>
        <begin position="133"/>
        <end position="178"/>
    </location>
</feature>
<gene>
    <name evidence="8" type="ordered locus">AXX17_At3g43750</name>
</gene>
<evidence type="ECO:0000256" key="5">
    <source>
        <dbReference type="ARBA" id="ARBA00023242"/>
    </source>
</evidence>
<evidence type="ECO:0000259" key="7">
    <source>
        <dbReference type="PROSITE" id="PS50863"/>
    </source>
</evidence>
<protein>
    <recommendedName>
        <fullName evidence="7">TF-B3 domain-containing protein</fullName>
    </recommendedName>
</protein>
<keyword evidence="3" id="KW-0238">DNA-binding</keyword>
<dbReference type="InterPro" id="IPR015300">
    <property type="entry name" value="DNA-bd_pseudobarrel_sf"/>
</dbReference>